<feature type="compositionally biased region" description="Low complexity" evidence="4">
    <location>
        <begin position="3069"/>
        <end position="3078"/>
    </location>
</feature>
<dbReference type="GO" id="GO:0030246">
    <property type="term" value="F:carbohydrate binding"/>
    <property type="evidence" value="ECO:0007669"/>
    <property type="project" value="UniProtKB-KW"/>
</dbReference>
<dbReference type="PROSITE" id="PS00107">
    <property type="entry name" value="PROTEIN_KINASE_ATP"/>
    <property type="match status" value="2"/>
</dbReference>
<keyword evidence="7" id="KW-1185">Reference proteome</keyword>
<gene>
    <name evidence="6" type="ORF">HXX76_009724</name>
</gene>
<dbReference type="PROSITE" id="PS50011">
    <property type="entry name" value="PROTEIN_KINASE_DOM"/>
    <property type="match status" value="2"/>
</dbReference>
<dbReference type="Gene3D" id="2.100.10.30">
    <property type="entry name" value="Jacalin-like lectin domain"/>
    <property type="match status" value="2"/>
</dbReference>
<comment type="caution">
    <text evidence="6">The sequence shown here is derived from an EMBL/GenBank/DDBJ whole genome shotgun (WGS) entry which is preliminary data.</text>
</comment>
<evidence type="ECO:0000256" key="1">
    <source>
        <dbReference type="ARBA" id="ARBA00022729"/>
    </source>
</evidence>
<feature type="region of interest" description="Disordered" evidence="4">
    <location>
        <begin position="931"/>
        <end position="984"/>
    </location>
</feature>
<keyword evidence="3" id="KW-0547">Nucleotide-binding</keyword>
<accession>A0A835T415</accession>
<evidence type="ECO:0000313" key="7">
    <source>
        <dbReference type="Proteomes" id="UP000650467"/>
    </source>
</evidence>
<dbReference type="GO" id="GO:0005524">
    <property type="term" value="F:ATP binding"/>
    <property type="evidence" value="ECO:0007669"/>
    <property type="project" value="UniProtKB-UniRule"/>
</dbReference>
<keyword evidence="1" id="KW-0732">Signal</keyword>
<feature type="domain" description="Protein kinase" evidence="5">
    <location>
        <begin position="3119"/>
        <end position="3495"/>
    </location>
</feature>
<proteinExistence type="predicted"/>
<dbReference type="InterPro" id="IPR001229">
    <property type="entry name" value="Jacalin-like_lectin_dom"/>
</dbReference>
<sequence length="3512" mass="354775">MLGEVLARLAHDQPQTAQALRSSLLDAATRGAEEQQQWAVWTWDEFRVCRAAKLLPDGNSSVSSSGSSGAGSDLTLVTTDRPCSWRLAYVCAEEQAVVLAAGLSSSSAWYRRHFAPGAPAPLLPSPYAATGPVAASSDSSSRSSSQAGLTLYRSGFVVGGPLGEVFWPNWPVPDHNGGPPRVVQPFPVTMEVEDGAERFWRLGPVVTAMYRGGNRRLTALRLVREGEAADAWAAYQGQSPAVGLPPPLGDEFVFGNRIPDYDRREPAAVGPGADTYHVQPYTDYKAAMESQGTNAPGYGTYNVGPYNDYIVAVEGCFRAGEVEGLTLVTRSGRRLQLGRGGCSHWFREAAPPGGYLAGAWSQFLNASAWDAYMSDTYLPANEGVYSQLSNSDMPWLHQLALIWAAPAGSPPPTAAVVRRPPAVDMRTQAPACPWTVIGGCNQGARLRIAGVGGYPRCDSNRDGCLTACMVAGLCGSIPEATTLHFLAAAAPRLLQPQQPPSQATGGTAAEYATAGPDTAAMTSFIHYRDDRVSYADAVQLCAGSSFMGADWEVVRVQDVFDWAASSWTRRAAHKALAGLLDYFWVAPSPSSPLADAAQPSAATGASCTRVAFGLPDGLDSPSSTDSHTLAVGDCALLAAVVCRAVARPLSASATVAATAAAALQAPDAAADGPTTTSSSSSSSSSLALVNVSSTYPLAAAVLGGASSLADRGLISPAAAAAAWVPGPHTLHVSTRRLGNGPYLNGSADRQDYCNAAIGITTGSFNGSINSSTAVQTNSSGGAAPARGAVVTDLQQPVTAISVSIAVQLTNETDSVAVLSAVRLRLGSGGSWQSMGLVSSGGWETFQLAPGELVVAVSGCAGGFVERLVFHTNAGRRWTHALLGAAAACSVPFLESAPQPGGYLVGMQGSVGYYIGSLQMVWGMPAGAASGSAPVPSASPLPQSPSASPNGGTGAPGTSGNSSAGLLTAATGSGASDSNGGSGGSGGVPVAAVAGAAVAGTAAVTAAVALAVIWVRRQRRKQREAGEKGEAQSPPPQQSTTGASGDGGDGSDGSGRPDSETPLGVPVFAKCAAPSAASHQACKGVAMRPSAVRLVLGAQPSLPLSSSSYSRHPRTPSVAASSVWPADNGPCSAISGSGLDSHPAAGATSRSSRLATMAASPVIATAAGAGTDSSSSLLHSGSCGPAASGAAARAGGGADGGLGALGSRASRPFSRPDAVQAPALAATGLTATGVPGHGTGPAAGRQAPYWLGAAAAAMGSAAEAAEPPAVSTTAAATPASAAPHQAAALAAMQNPRDFESRLSAYIMRVDESLAWNFERAAAGQPAAAGAGADVAAIRGPPLPQAAGLAPAAGAQSRDCDAGIRGAISDAQAELASRQGGCWQGLHVQAVLGRGGFGVVYLGTWRNLRVAIKTLVVHDALAGGQARQRHRAIIEAAISKSLHHPNVVTTYEAEVVPLAVVPAAVGVGHTTEGQPQRPAAPAGDNSSDSDVYKLLIIQEYCNAGSLTAALEAGVFGSIASRGPGLLCGLALALDIACGVRHIHSRNIIHGDLSAGNVLLSSVEGFEWEKPKTQTGELVPSESSKGEANAFGAAAGATEAAAGAPAAAAEGDAQLLQPLAGLWRPPVTAKVSDFGLSLPMGENQTHASNRFQGTPGYAAPEVRSRGRLSLASDVWSFGVLLLELCHGMRYKRIVALQQAEAGGVSEAPAATSHVAGAHAGDREPGVGGASTSGGADGAPAWAVLPPSCPPQLTALVRSCLSLSPAARPTFDQALQSALAGTAAANGSEAQRQWELWLWDEFRVCRAAKLLPGGSFSSSGGSGAGPDLTLVTTDRPCSWRLAYVCAEEQAVVLAAGLSSSSAWYRRHFAPGAPEPLLPSPYAATGPVATSSGSSSKSGLKLYRSGFVAGGPLGKVFWPDLPVPDYSGGPPRVVQPFPVTIEVEDGAERFWRLGPVVTALYRGGNRRLTALRLVREGEAADAWAAYQGQSPAVGLPPPFGDGFVLGVRSPDFDAGPGYETYNVGPYNDYIVAVEGCFRANEVEGLTLITRSGRRLQLGRGGCSHWFREDAPPGGYLAGAWSQFLNASAWDRYLSETRNLGHLDTWDMPWLHQLSFIWAAPAGLPPPSSTVRRPPVVDTQTQAPACLSALPMSGRVFDVTFDGCMEVYRGSRTCSSNTCCNRAMSAATVGEISGAKSFGRCGVSLAACQTECAPSSGLCGVIPEAAALHFLTDTRRQQLQTTNVSLPLTSYFVSKEGVMSYADAVQFCGRSSYMGLDWEMVRVQDALDWAASGWTRRGAHEALSTLGYVWVAPSPLLSDSAQPSEAAGASCTRVAFGLPDGLDSPSATDSHTLAVGDCALLAAVVCRAVARPLSASATAAATAAAALQATDAGAGAPATTTSSSLALVNVSSTYPLAAAVLGGASSLADRMLISPAAAAAASGGTAATRGAVVTDLQQPVTAISVSIAVQLTNETDSVAVLSAVRLRLGSGGSWQQSMGLVSSGGWETFQLAPGEVLVAVSGCAGGFVERVVFHTNAGRRWTHALLGAAAACSVPFLESAPQPGGYLVGMQASVGHYVSSLQLVWGAPTSTGALSAGGTGSSSATGGRDAPAAPSGLPVAVDSGGTGNPESNTGGTTGNSTGLLAGPGAGGVKATGAIAGAAAGVAVTVALLVALVALLLVRRRQRMQHIGSGYSSEGPEAAAKEEAAGASTGAAVATAASGPAAAAAHGACKNAKKAVAVVTILTTADSTCDDTSQRSSIHISMCASSRAPRSHHFGKHSVPASLTRAHGTATRPSDVVITLRPHPALPLSCASQFQHTHSPSASSSLQGGGTFAGGTTDTLSTALNSQRVARCDFGGGSDAPSSAILGAPVSNSASGSYAALAQAAAAPHGSAARVATYTAGAGVARVVDTAALCMAAEAGIVSDLVAYSERVVGARPPPYWAGAAAAATATAAVGGAPQKCPAAMQDAATATVANVRTLAAIQPSDLESRLSAYIMRVDGSLWTQEATHHPPAAGGVPSKPTAARRRPPPIAAAAAAAAQAAAELGSLAGGVQAIHTVAEEGEEGEEGGAAAGSSRAAGSCGPTAAAAGPFLTAEQRNEIRTAITHMQAELASRQGGCWQGLHVQAVLGRGGFGVVYLGTWRNLRVAIKTLVVHDALAGGQARQRHRGIIEAAISKSLQHPNVVTTYETEVVPLAVVPAAVGVGHSTEGQPKRPAATAGDDSSDSDVYKLLIIQEYCNVGSLSAALDAGVFGSIAEGGTGLLCGLALALDIACGMRHIHSRNIIHGDLSAGNVLLSSSRAPESESHKGARAAVLASAAPPAPEAAASAPAAGAEGDAQLPRPLEGLWRLPVTAKLSDFGLSLPMGENQTHASNRFQGTPGYTAPEVLSRGRLSLAADVWSFGVLLLELCHGMRFKRIYAAQHAAAAAGGGAESPPGGAGPIPGAGAGTPDAAAAPWWASAVPPSCPPQLTALVRSCLSLSPAARPTFDQIAGSLVSLVVQANSAGQPHAAHGKHD</sequence>
<dbReference type="SUPFAM" id="SSF51101">
    <property type="entry name" value="Mannose-binding lectins"/>
    <property type="match status" value="2"/>
</dbReference>
<dbReference type="InterPro" id="IPR000719">
    <property type="entry name" value="Prot_kinase_dom"/>
</dbReference>
<feature type="region of interest" description="Disordered" evidence="4">
    <location>
        <begin position="3004"/>
        <end position="3023"/>
    </location>
</feature>
<dbReference type="InterPro" id="IPR052321">
    <property type="entry name" value="PolyBind_ProtTraffic"/>
</dbReference>
<evidence type="ECO:0000256" key="3">
    <source>
        <dbReference type="PROSITE-ProRule" id="PRU10141"/>
    </source>
</evidence>
<feature type="region of interest" description="Disordered" evidence="4">
    <location>
        <begin position="3201"/>
        <end position="3220"/>
    </location>
</feature>
<keyword evidence="2" id="KW-0430">Lectin</keyword>
<feature type="domain" description="Protein kinase" evidence="5">
    <location>
        <begin position="1384"/>
        <end position="1776"/>
    </location>
</feature>
<dbReference type="InterPro" id="IPR017441">
    <property type="entry name" value="Protein_kinase_ATP_BS"/>
</dbReference>
<keyword evidence="3" id="KW-0067">ATP-binding</keyword>
<dbReference type="PANTHER" id="PTHR33589:SF3">
    <property type="entry name" value="ZYMOGEN GRANULE MEMBRANE PROTEIN 16-LIKE"/>
    <property type="match status" value="1"/>
</dbReference>
<protein>
    <recommendedName>
        <fullName evidence="5">Protein kinase domain-containing protein</fullName>
    </recommendedName>
</protein>
<dbReference type="InterPro" id="IPR036404">
    <property type="entry name" value="Jacalin-like_lectin_dom_sf"/>
</dbReference>
<feature type="region of interest" description="Disordered" evidence="4">
    <location>
        <begin position="1020"/>
        <end position="1062"/>
    </location>
</feature>
<dbReference type="Gene3D" id="3.30.200.20">
    <property type="entry name" value="Phosphorylase Kinase, domain 1"/>
    <property type="match status" value="2"/>
</dbReference>
<dbReference type="Gene3D" id="1.10.510.10">
    <property type="entry name" value="Transferase(Phosphotransferase) domain 1"/>
    <property type="match status" value="2"/>
</dbReference>
<dbReference type="EMBL" id="JAEHOC010000025">
    <property type="protein sequence ID" value="KAG2431196.1"/>
    <property type="molecule type" value="Genomic_DNA"/>
</dbReference>
<feature type="compositionally biased region" description="Low complexity" evidence="4">
    <location>
        <begin position="961"/>
        <end position="978"/>
    </location>
</feature>
<feature type="compositionally biased region" description="Low complexity" evidence="4">
    <location>
        <begin position="2622"/>
        <end position="2636"/>
    </location>
</feature>
<dbReference type="PANTHER" id="PTHR33589">
    <property type="entry name" value="OS11G0524900 PROTEIN"/>
    <property type="match status" value="1"/>
</dbReference>
<feature type="compositionally biased region" description="Gly residues" evidence="4">
    <location>
        <begin position="3425"/>
        <end position="3443"/>
    </location>
</feature>
<name>A0A835T415_CHLIN</name>
<dbReference type="Pfam" id="PF00069">
    <property type="entry name" value="Pkinase"/>
    <property type="match status" value="3"/>
</dbReference>
<evidence type="ECO:0000313" key="6">
    <source>
        <dbReference type="EMBL" id="KAG2431196.1"/>
    </source>
</evidence>
<dbReference type="InterPro" id="IPR011009">
    <property type="entry name" value="Kinase-like_dom_sf"/>
</dbReference>
<feature type="region of interest" description="Disordered" evidence="4">
    <location>
        <begin position="2589"/>
        <end position="2636"/>
    </location>
</feature>
<organism evidence="6 7">
    <name type="scientific">Chlamydomonas incerta</name>
    <dbReference type="NCBI Taxonomy" id="51695"/>
    <lineage>
        <taxon>Eukaryota</taxon>
        <taxon>Viridiplantae</taxon>
        <taxon>Chlorophyta</taxon>
        <taxon>core chlorophytes</taxon>
        <taxon>Chlorophyceae</taxon>
        <taxon>CS clade</taxon>
        <taxon>Chlamydomonadales</taxon>
        <taxon>Chlamydomonadaceae</taxon>
        <taxon>Chlamydomonas</taxon>
    </lineage>
</organism>
<feature type="compositionally biased region" description="Gly residues" evidence="4">
    <location>
        <begin position="1043"/>
        <end position="1052"/>
    </location>
</feature>
<feature type="binding site" evidence="3">
    <location>
        <position position="1411"/>
    </location>
    <ligand>
        <name>ATP</name>
        <dbReference type="ChEBI" id="CHEBI:30616"/>
    </ligand>
</feature>
<dbReference type="Proteomes" id="UP000650467">
    <property type="component" value="Unassembled WGS sequence"/>
</dbReference>
<feature type="region of interest" description="Disordered" evidence="4">
    <location>
        <begin position="2766"/>
        <end position="2787"/>
    </location>
</feature>
<reference evidence="6" key="1">
    <citation type="journal article" date="2020" name="bioRxiv">
        <title>Comparative genomics of Chlamydomonas.</title>
        <authorList>
            <person name="Craig R.J."/>
            <person name="Hasan A.R."/>
            <person name="Ness R.W."/>
            <person name="Keightley P.D."/>
        </authorList>
    </citation>
    <scope>NUCLEOTIDE SEQUENCE</scope>
    <source>
        <strain evidence="6">SAG 7.73</strain>
    </source>
</reference>
<dbReference type="SUPFAM" id="SSF56112">
    <property type="entry name" value="Protein kinase-like (PK-like)"/>
    <property type="match status" value="2"/>
</dbReference>
<dbReference type="PROSITE" id="PS00109">
    <property type="entry name" value="PROTEIN_KINASE_TYR"/>
    <property type="match status" value="2"/>
</dbReference>
<evidence type="ECO:0000256" key="2">
    <source>
        <dbReference type="ARBA" id="ARBA00022734"/>
    </source>
</evidence>
<evidence type="ECO:0000256" key="4">
    <source>
        <dbReference type="SAM" id="MobiDB-lite"/>
    </source>
</evidence>
<evidence type="ECO:0000259" key="5">
    <source>
        <dbReference type="PROSITE" id="PS50011"/>
    </source>
</evidence>
<dbReference type="Pfam" id="PF01419">
    <property type="entry name" value="Jacalin"/>
    <property type="match status" value="1"/>
</dbReference>
<dbReference type="GO" id="GO:0004672">
    <property type="term" value="F:protein kinase activity"/>
    <property type="evidence" value="ECO:0007669"/>
    <property type="project" value="InterPro"/>
</dbReference>
<feature type="binding site" evidence="3">
    <location>
        <position position="3146"/>
    </location>
    <ligand>
        <name>ATP</name>
        <dbReference type="ChEBI" id="CHEBI:30616"/>
    </ligand>
</feature>
<feature type="region of interest" description="Disordered" evidence="4">
    <location>
        <begin position="3058"/>
        <end position="3078"/>
    </location>
</feature>
<feature type="region of interest" description="Disordered" evidence="4">
    <location>
        <begin position="3425"/>
        <end position="3444"/>
    </location>
</feature>
<dbReference type="InterPro" id="IPR008266">
    <property type="entry name" value="Tyr_kinase_AS"/>
</dbReference>